<keyword evidence="3" id="KW-1185">Reference proteome</keyword>
<evidence type="ECO:0000313" key="2">
    <source>
        <dbReference type="EMBL" id="KAK7852301.1"/>
    </source>
</evidence>
<name>A0AAW0LMK1_QUESU</name>
<feature type="non-terminal residue" evidence="2">
    <location>
        <position position="1"/>
    </location>
</feature>
<feature type="signal peptide" evidence="1">
    <location>
        <begin position="1"/>
        <end position="28"/>
    </location>
</feature>
<evidence type="ECO:0000313" key="3">
    <source>
        <dbReference type="Proteomes" id="UP000237347"/>
    </source>
</evidence>
<gene>
    <name evidence="2" type="ORF">CFP56_039346</name>
</gene>
<dbReference type="AlphaFoldDB" id="A0AAW0LMK1"/>
<keyword evidence="1" id="KW-0732">Signal</keyword>
<dbReference type="EMBL" id="PKMF04000077">
    <property type="protein sequence ID" value="KAK7852301.1"/>
    <property type="molecule type" value="Genomic_DNA"/>
</dbReference>
<comment type="caution">
    <text evidence="2">The sequence shown here is derived from an EMBL/GenBank/DDBJ whole genome shotgun (WGS) entry which is preliminary data.</text>
</comment>
<sequence>FHYFFNILLFSCTKFLLFILSIPTGTNLNCCLVQCLVKKDKEDLNDPTITEFYENLVTAYRDPVLSMQYPVSTDGRNTPLLHTA</sequence>
<accession>A0AAW0LMK1</accession>
<proteinExistence type="predicted"/>
<reference evidence="2 3" key="1">
    <citation type="journal article" date="2018" name="Sci. Data">
        <title>The draft genome sequence of cork oak.</title>
        <authorList>
            <person name="Ramos A.M."/>
            <person name="Usie A."/>
            <person name="Barbosa P."/>
            <person name="Barros P.M."/>
            <person name="Capote T."/>
            <person name="Chaves I."/>
            <person name="Simoes F."/>
            <person name="Abreu I."/>
            <person name="Carrasquinho I."/>
            <person name="Faro C."/>
            <person name="Guimaraes J.B."/>
            <person name="Mendonca D."/>
            <person name="Nobrega F."/>
            <person name="Rodrigues L."/>
            <person name="Saibo N.J.M."/>
            <person name="Varela M.C."/>
            <person name="Egas C."/>
            <person name="Matos J."/>
            <person name="Miguel C.M."/>
            <person name="Oliveira M.M."/>
            <person name="Ricardo C.P."/>
            <person name="Goncalves S."/>
        </authorList>
    </citation>
    <scope>NUCLEOTIDE SEQUENCE [LARGE SCALE GENOMIC DNA]</scope>
    <source>
        <strain evidence="3">cv. HL8</strain>
    </source>
</reference>
<dbReference type="Proteomes" id="UP000237347">
    <property type="component" value="Unassembled WGS sequence"/>
</dbReference>
<protein>
    <submittedName>
        <fullName evidence="2">Csc1-like protein</fullName>
    </submittedName>
</protein>
<organism evidence="2 3">
    <name type="scientific">Quercus suber</name>
    <name type="common">Cork oak</name>
    <dbReference type="NCBI Taxonomy" id="58331"/>
    <lineage>
        <taxon>Eukaryota</taxon>
        <taxon>Viridiplantae</taxon>
        <taxon>Streptophyta</taxon>
        <taxon>Embryophyta</taxon>
        <taxon>Tracheophyta</taxon>
        <taxon>Spermatophyta</taxon>
        <taxon>Magnoliopsida</taxon>
        <taxon>eudicotyledons</taxon>
        <taxon>Gunneridae</taxon>
        <taxon>Pentapetalae</taxon>
        <taxon>rosids</taxon>
        <taxon>fabids</taxon>
        <taxon>Fagales</taxon>
        <taxon>Fagaceae</taxon>
        <taxon>Quercus</taxon>
    </lineage>
</organism>
<evidence type="ECO:0000256" key="1">
    <source>
        <dbReference type="SAM" id="SignalP"/>
    </source>
</evidence>
<feature type="chain" id="PRO_5043665112" evidence="1">
    <location>
        <begin position="29"/>
        <end position="84"/>
    </location>
</feature>